<dbReference type="PROSITE" id="PS00330">
    <property type="entry name" value="HEMOLYSIN_CALCIUM"/>
    <property type="match status" value="1"/>
</dbReference>
<organism evidence="3 4">
    <name type="scientific">Shimia sagamensis</name>
    <dbReference type="NCBI Taxonomy" id="1566352"/>
    <lineage>
        <taxon>Bacteria</taxon>
        <taxon>Pseudomonadati</taxon>
        <taxon>Pseudomonadota</taxon>
        <taxon>Alphaproteobacteria</taxon>
        <taxon>Rhodobacterales</taxon>
        <taxon>Roseobacteraceae</taxon>
    </lineage>
</organism>
<feature type="domain" description="Cadherin" evidence="2">
    <location>
        <begin position="491"/>
        <end position="595"/>
    </location>
</feature>
<dbReference type="Gene3D" id="2.60.40.10">
    <property type="entry name" value="Immunoglobulins"/>
    <property type="match status" value="2"/>
</dbReference>
<dbReference type="Proteomes" id="UP001157961">
    <property type="component" value="Unassembled WGS sequence"/>
</dbReference>
<accession>A0ABY1PKF0</accession>
<sequence length="788" mass="80885">MPRFNSWLDWFNKPIVIGTQSDDVLSLEGSDLPGKIFGLSGNDSMFGGNRDDYLFGGRGNDDISGGRGNDKIFGGAGNDTMSGGEGYDKLFGGGGVDTAVFEGSVFGYTWEHGWFHKLNVKDIDASDGDTAIDTLHGVEFLQFDDYTFEIGGNNGALVLGEDAATDEDTPIVISFDAYDFDGGTVTVSTVGTSAGSLALISSSALSKGMGVGASFSYSFDPTTAFNYLAVGEYGTATITIVIDDGQGNLTTHSLDISVAGVNDAPTITGVTNDIGDLFEDSVIAANGIVSATDPDASDVLTFSGGPGTYGTFSIGPSSGAWSYALHNASSAVQELGVGESLTDTIAVEVSDGNGGTDTVNVSVIIYGTNDEPVISTVSYDNDTVTEDGAVQSASGAVVASDVDKNDTLTYSVVGSSTGFYGTLALDPNTGTWSYVLDNTSAAVQALAAGQTVVETFDVLVSDGNGGFDTATISIDVNGTNDAPVITGTLYSIPEVTEDGGLSARGLITVTEIDANDTLSYVVLGSDTSGFGTLTVNPNGTWSYALNNDSELVQNLNGGETRVDTFLVAVTDPSGARDTTSISITINGADDVNPDTGDGGGGGGGEPPASSTLDFEGQLHAVSFEGGAGGVQWSSGWATFDSTLFGQLSPDRGGGQLDTGVANGATSGTMVVAGTSGVTVDGDFVDTFDFESAQITSALREGMTLTVEAFDQSFQNVETSPGVFEYIEVFTSLGSESFVLSTSGPTFVEFDDTIFDAVDRVVFTTSGGTPLPIPLSGDQFVMDDVTILI</sequence>
<evidence type="ECO:0000259" key="2">
    <source>
        <dbReference type="PROSITE" id="PS50268"/>
    </source>
</evidence>
<comment type="caution">
    <text evidence="3">The sequence shown here is derived from an EMBL/GenBank/DDBJ whole genome shotgun (WGS) entry which is preliminary data.</text>
</comment>
<dbReference type="PANTHER" id="PTHR14139:SF2">
    <property type="entry name" value="CALSYNTENIN-1"/>
    <property type="match status" value="1"/>
</dbReference>
<reference evidence="3 4" key="1">
    <citation type="submission" date="2017-05" db="EMBL/GenBank/DDBJ databases">
        <authorList>
            <person name="Varghese N."/>
            <person name="Submissions S."/>
        </authorList>
    </citation>
    <scope>NUCLEOTIDE SEQUENCE [LARGE SCALE GENOMIC DNA]</scope>
    <source>
        <strain evidence="3 4">DSM 29734</strain>
    </source>
</reference>
<dbReference type="InterPro" id="IPR001343">
    <property type="entry name" value="Hemolysn_Ca-bd"/>
</dbReference>
<evidence type="ECO:0000313" key="4">
    <source>
        <dbReference type="Proteomes" id="UP001157961"/>
    </source>
</evidence>
<dbReference type="PANTHER" id="PTHR14139">
    <property type="entry name" value="CALSYNTENIN"/>
    <property type="match status" value="1"/>
</dbReference>
<dbReference type="InterPro" id="IPR010221">
    <property type="entry name" value="VCBS_dom"/>
</dbReference>
<feature type="region of interest" description="Disordered" evidence="1">
    <location>
        <begin position="585"/>
        <end position="612"/>
    </location>
</feature>
<dbReference type="InterPro" id="IPR011049">
    <property type="entry name" value="Serralysin-like_metalloprot_C"/>
</dbReference>
<dbReference type="SUPFAM" id="SSF51120">
    <property type="entry name" value="beta-Roll"/>
    <property type="match status" value="1"/>
</dbReference>
<dbReference type="EMBL" id="FXTY01000013">
    <property type="protein sequence ID" value="SMP35994.1"/>
    <property type="molecule type" value="Genomic_DNA"/>
</dbReference>
<dbReference type="SMART" id="SM00112">
    <property type="entry name" value="CA"/>
    <property type="match status" value="2"/>
</dbReference>
<dbReference type="NCBIfam" id="TIGR01965">
    <property type="entry name" value="VCBS_repeat"/>
    <property type="match status" value="4"/>
</dbReference>
<dbReference type="PRINTS" id="PR00313">
    <property type="entry name" value="CABNDNGRPT"/>
</dbReference>
<gene>
    <name evidence="3" type="ORF">SAMN06265373_11313</name>
</gene>
<dbReference type="InterPro" id="IPR018511">
    <property type="entry name" value="Hemolysin-typ_Ca-bd_CS"/>
</dbReference>
<dbReference type="Pfam" id="PF17803">
    <property type="entry name" value="Cadherin_4"/>
    <property type="match status" value="3"/>
</dbReference>
<dbReference type="Gene3D" id="2.150.10.10">
    <property type="entry name" value="Serralysin-like metalloprotease, C-terminal"/>
    <property type="match status" value="1"/>
</dbReference>
<dbReference type="InterPro" id="IPR013783">
    <property type="entry name" value="Ig-like_fold"/>
</dbReference>
<feature type="domain" description="Cadherin" evidence="2">
    <location>
        <begin position="383"/>
        <end position="485"/>
    </location>
</feature>
<protein>
    <submittedName>
        <fullName evidence="3">VCBS repeat-containing protein</fullName>
    </submittedName>
</protein>
<feature type="compositionally biased region" description="Gly residues" evidence="1">
    <location>
        <begin position="596"/>
        <end position="605"/>
    </location>
</feature>
<dbReference type="InterPro" id="IPR040853">
    <property type="entry name" value="RapA2_cadherin-like"/>
</dbReference>
<keyword evidence="4" id="KW-1185">Reference proteome</keyword>
<proteinExistence type="predicted"/>
<dbReference type="PROSITE" id="PS50268">
    <property type="entry name" value="CADHERIN_2"/>
    <property type="match status" value="2"/>
</dbReference>
<dbReference type="Pfam" id="PF00353">
    <property type="entry name" value="HemolysinCabind"/>
    <property type="match status" value="2"/>
</dbReference>
<dbReference type="InterPro" id="IPR002126">
    <property type="entry name" value="Cadherin-like_dom"/>
</dbReference>
<evidence type="ECO:0000256" key="1">
    <source>
        <dbReference type="SAM" id="MobiDB-lite"/>
    </source>
</evidence>
<name>A0ABY1PKF0_9RHOB</name>
<evidence type="ECO:0000313" key="3">
    <source>
        <dbReference type="EMBL" id="SMP35994.1"/>
    </source>
</evidence>